<organism evidence="2 3">
    <name type="scientific">Actinoplanes aureus</name>
    <dbReference type="NCBI Taxonomy" id="2792083"/>
    <lineage>
        <taxon>Bacteria</taxon>
        <taxon>Bacillati</taxon>
        <taxon>Actinomycetota</taxon>
        <taxon>Actinomycetes</taxon>
        <taxon>Micromonosporales</taxon>
        <taxon>Micromonosporaceae</taxon>
        <taxon>Actinoplanes</taxon>
    </lineage>
</organism>
<reference evidence="2" key="1">
    <citation type="submission" date="2020-11" db="EMBL/GenBank/DDBJ databases">
        <title>Isolation and identification of active actinomycetes.</title>
        <authorList>
            <person name="Sun X."/>
        </authorList>
    </citation>
    <scope>NUCLEOTIDE SEQUENCE</scope>
    <source>
        <strain evidence="2">NEAU-A11</strain>
    </source>
</reference>
<keyword evidence="1" id="KW-0812">Transmembrane</keyword>
<comment type="caution">
    <text evidence="2">The sequence shown here is derived from an EMBL/GenBank/DDBJ whole genome shotgun (WGS) entry which is preliminary data.</text>
</comment>
<feature type="transmembrane region" description="Helical" evidence="1">
    <location>
        <begin position="156"/>
        <end position="176"/>
    </location>
</feature>
<dbReference type="Pfam" id="PF06197">
    <property type="entry name" value="DUF998"/>
    <property type="match status" value="1"/>
</dbReference>
<keyword evidence="3" id="KW-1185">Reference proteome</keyword>
<gene>
    <name evidence="2" type="ORF">I4J89_00075</name>
</gene>
<keyword evidence="1" id="KW-1133">Transmembrane helix</keyword>
<protein>
    <submittedName>
        <fullName evidence="2">DUF998 domain-containing protein</fullName>
    </submittedName>
</protein>
<dbReference type="EMBL" id="JADQTO010000001">
    <property type="protein sequence ID" value="MBG0559865.1"/>
    <property type="molecule type" value="Genomic_DNA"/>
</dbReference>
<evidence type="ECO:0000256" key="1">
    <source>
        <dbReference type="SAM" id="Phobius"/>
    </source>
</evidence>
<accession>A0A931BYH7</accession>
<feature type="transmembrane region" description="Helical" evidence="1">
    <location>
        <begin position="188"/>
        <end position="205"/>
    </location>
</feature>
<sequence length="210" mass="22129">MTHAPLATAERTLPVRAAGLSAISGIAFVALLTLIHVVRRDVSLNSQTTSEYAIGDLGWLMVVAFLLSAVSYGALAVAVLARRPRRPARAGAILLALVAAGTVVGGIFVTDPVNTPQDQLSTSGTLHGLGAGLALMFLPVAALLVGFGLPSDSRHVLRWTAVLPLAALLMFLAVQAVPDMSIGWPERLLVLVYAVWQIVVARVLSRRTVR</sequence>
<name>A0A931BYH7_9ACTN</name>
<keyword evidence="1" id="KW-0472">Membrane</keyword>
<dbReference type="InterPro" id="IPR009339">
    <property type="entry name" value="DUF998"/>
</dbReference>
<feature type="transmembrane region" description="Helical" evidence="1">
    <location>
        <begin position="129"/>
        <end position="149"/>
    </location>
</feature>
<feature type="transmembrane region" description="Helical" evidence="1">
    <location>
        <begin position="20"/>
        <end position="38"/>
    </location>
</feature>
<feature type="transmembrane region" description="Helical" evidence="1">
    <location>
        <begin position="58"/>
        <end position="80"/>
    </location>
</feature>
<proteinExistence type="predicted"/>
<dbReference type="AlphaFoldDB" id="A0A931BYH7"/>
<dbReference type="Proteomes" id="UP000598146">
    <property type="component" value="Unassembled WGS sequence"/>
</dbReference>
<evidence type="ECO:0000313" key="2">
    <source>
        <dbReference type="EMBL" id="MBG0559865.1"/>
    </source>
</evidence>
<evidence type="ECO:0000313" key="3">
    <source>
        <dbReference type="Proteomes" id="UP000598146"/>
    </source>
</evidence>
<feature type="transmembrane region" description="Helical" evidence="1">
    <location>
        <begin position="92"/>
        <end position="109"/>
    </location>
</feature>
<dbReference type="RefSeq" id="WP_196411696.1">
    <property type="nucleotide sequence ID" value="NZ_JADQTO010000001.1"/>
</dbReference>